<feature type="domain" description="Recombinase" evidence="2">
    <location>
        <begin position="175"/>
        <end position="297"/>
    </location>
</feature>
<dbReference type="SUPFAM" id="SSF53041">
    <property type="entry name" value="Resolvase-like"/>
    <property type="match status" value="1"/>
</dbReference>
<dbReference type="Pfam" id="PF00239">
    <property type="entry name" value="Resolvase"/>
    <property type="match status" value="1"/>
</dbReference>
<sequence>MKKITKIEAVKENPKRKLRVAAYARVSTESDKQLVSLEAQKNHYETYIKARTDWEYAGLYFDEGVSGTKMAKRDGLLSMLEDCERGLIDYIIVKSISRFSRNTVESIETIRSLSQKGIYVFFERENIDTGKMESELLLSILSSLAESESRSISENNQWGIQKRFQNGTYQVSSPPYGYRKKASGLVIEDSEAETVKWIFSEFLSGKSSRQIAIELNERGILSKQGRAWKAAAITGMLRNEKYQGDLLLGKTYTDAEFNRHKNYGERDMYYISDHHEPIISRTTFEAAKRVLEFNRKEKNIRTGKASPRNALSGKIICGECKSKWKRQARDTGACYTCSLHITNKEKCSQLPVREDSIRSAFATMMNKLIFARNEILLPLNGNLEIQVNEENLSHIAEIDESLEELMKRRYSIDGFFCKGLLDPAVYQEKSDALKNEENNLKQEKESLSNGINSGYEKKKDLAALLRFAAKGELLTEFSEELFTEHVDHIEIYNKAGIGFFMKCGPVFRERMR</sequence>
<dbReference type="PROSITE" id="PS51736">
    <property type="entry name" value="RECOMBINASES_3"/>
    <property type="match status" value="1"/>
</dbReference>
<dbReference type="PANTHER" id="PTHR30461:SF23">
    <property type="entry name" value="DNA RECOMBINASE-RELATED"/>
    <property type="match status" value="1"/>
</dbReference>
<organism evidence="3">
    <name type="scientific">Siphoviridae sp. ctr0c13</name>
    <dbReference type="NCBI Taxonomy" id="2825683"/>
    <lineage>
        <taxon>Viruses</taxon>
        <taxon>Duplodnaviria</taxon>
        <taxon>Heunggongvirae</taxon>
        <taxon>Uroviricota</taxon>
        <taxon>Caudoviricetes</taxon>
    </lineage>
</organism>
<dbReference type="SMART" id="SM00857">
    <property type="entry name" value="Resolvase"/>
    <property type="match status" value="1"/>
</dbReference>
<dbReference type="GO" id="GO:0003677">
    <property type="term" value="F:DNA binding"/>
    <property type="evidence" value="ECO:0007669"/>
    <property type="project" value="InterPro"/>
</dbReference>
<dbReference type="InterPro" id="IPR050639">
    <property type="entry name" value="SSR_resolvase"/>
</dbReference>
<proteinExistence type="predicted"/>
<accession>A0A8S5TV25</accession>
<dbReference type="Gene3D" id="3.90.1750.20">
    <property type="entry name" value="Putative Large Serine Recombinase, Chain B, Domain 2"/>
    <property type="match status" value="1"/>
</dbReference>
<dbReference type="EMBL" id="BK015935">
    <property type="protein sequence ID" value="DAF86032.1"/>
    <property type="molecule type" value="Genomic_DNA"/>
</dbReference>
<name>A0A8S5TV25_9CAUD</name>
<dbReference type="CDD" id="cd00338">
    <property type="entry name" value="Ser_Recombinase"/>
    <property type="match status" value="1"/>
</dbReference>
<dbReference type="PROSITE" id="PS51737">
    <property type="entry name" value="RECOMBINASE_DNA_BIND"/>
    <property type="match status" value="1"/>
</dbReference>
<reference evidence="3" key="1">
    <citation type="journal article" date="2021" name="Proc. Natl. Acad. Sci. U.S.A.">
        <title>A Catalog of Tens of Thousands of Viruses from Human Metagenomes Reveals Hidden Associations with Chronic Diseases.</title>
        <authorList>
            <person name="Tisza M.J."/>
            <person name="Buck C.B."/>
        </authorList>
    </citation>
    <scope>NUCLEOTIDE SEQUENCE</scope>
    <source>
        <strain evidence="3">Ctr0c13</strain>
    </source>
</reference>
<evidence type="ECO:0000313" key="3">
    <source>
        <dbReference type="EMBL" id="DAF86032.1"/>
    </source>
</evidence>
<dbReference type="InterPro" id="IPR025827">
    <property type="entry name" value="Zn_ribbon_recom_dom"/>
</dbReference>
<evidence type="ECO:0000259" key="2">
    <source>
        <dbReference type="PROSITE" id="PS51737"/>
    </source>
</evidence>
<dbReference type="PANTHER" id="PTHR30461">
    <property type="entry name" value="DNA-INVERTASE FROM LAMBDOID PROPHAGE"/>
    <property type="match status" value="1"/>
</dbReference>
<protein>
    <submittedName>
        <fullName evidence="3">Integrase</fullName>
    </submittedName>
</protein>
<dbReference type="GO" id="GO:0000150">
    <property type="term" value="F:DNA strand exchange activity"/>
    <property type="evidence" value="ECO:0007669"/>
    <property type="project" value="InterPro"/>
</dbReference>
<dbReference type="InterPro" id="IPR036162">
    <property type="entry name" value="Resolvase-like_N_sf"/>
</dbReference>
<dbReference type="InterPro" id="IPR011109">
    <property type="entry name" value="DNA_bind_recombinase_dom"/>
</dbReference>
<dbReference type="InterPro" id="IPR038109">
    <property type="entry name" value="DNA_bind_recomb_sf"/>
</dbReference>
<dbReference type="Pfam" id="PF13408">
    <property type="entry name" value="Zn_ribbon_recom"/>
    <property type="match status" value="1"/>
</dbReference>
<evidence type="ECO:0000259" key="1">
    <source>
        <dbReference type="PROSITE" id="PS51736"/>
    </source>
</evidence>
<dbReference type="InterPro" id="IPR006119">
    <property type="entry name" value="Resolv_N"/>
</dbReference>
<dbReference type="Pfam" id="PF07508">
    <property type="entry name" value="Recombinase"/>
    <property type="match status" value="1"/>
</dbReference>
<dbReference type="Gene3D" id="3.40.50.1390">
    <property type="entry name" value="Resolvase, N-terminal catalytic domain"/>
    <property type="match status" value="1"/>
</dbReference>
<feature type="domain" description="Resolvase/invertase-type recombinase catalytic" evidence="1">
    <location>
        <begin position="19"/>
        <end position="167"/>
    </location>
</feature>